<dbReference type="InterPro" id="IPR050930">
    <property type="entry name" value="MFS_Vesicular_Transporter"/>
</dbReference>
<feature type="transmembrane region" description="Helical" evidence="6">
    <location>
        <begin position="354"/>
        <end position="377"/>
    </location>
</feature>
<dbReference type="GO" id="GO:0022857">
    <property type="term" value="F:transmembrane transporter activity"/>
    <property type="evidence" value="ECO:0007669"/>
    <property type="project" value="InterPro"/>
</dbReference>
<keyword evidence="5 6" id="KW-0472">Membrane</keyword>
<feature type="transmembrane region" description="Helical" evidence="6">
    <location>
        <begin position="100"/>
        <end position="128"/>
    </location>
</feature>
<dbReference type="GO" id="GO:0016020">
    <property type="term" value="C:membrane"/>
    <property type="evidence" value="ECO:0007669"/>
    <property type="project" value="UniProtKB-SubCell"/>
</dbReference>
<evidence type="ECO:0000313" key="9">
    <source>
        <dbReference type="Proteomes" id="UP001295684"/>
    </source>
</evidence>
<keyword evidence="9" id="KW-1185">Reference proteome</keyword>
<dbReference type="Gene3D" id="1.20.1250.20">
    <property type="entry name" value="MFS general substrate transporter like domains"/>
    <property type="match status" value="2"/>
</dbReference>
<evidence type="ECO:0000256" key="2">
    <source>
        <dbReference type="ARBA" id="ARBA00022448"/>
    </source>
</evidence>
<dbReference type="AlphaFoldDB" id="A0AAD1UF09"/>
<dbReference type="InterPro" id="IPR011701">
    <property type="entry name" value="MFS"/>
</dbReference>
<keyword evidence="4 6" id="KW-1133">Transmembrane helix</keyword>
<dbReference type="Proteomes" id="UP001295684">
    <property type="component" value="Unassembled WGS sequence"/>
</dbReference>
<feature type="transmembrane region" description="Helical" evidence="6">
    <location>
        <begin position="166"/>
        <end position="187"/>
    </location>
</feature>
<feature type="transmembrane region" description="Helical" evidence="6">
    <location>
        <begin position="284"/>
        <end position="301"/>
    </location>
</feature>
<evidence type="ECO:0000256" key="1">
    <source>
        <dbReference type="ARBA" id="ARBA00004141"/>
    </source>
</evidence>
<evidence type="ECO:0000259" key="7">
    <source>
        <dbReference type="PROSITE" id="PS50850"/>
    </source>
</evidence>
<dbReference type="SUPFAM" id="SSF103473">
    <property type="entry name" value="MFS general substrate transporter"/>
    <property type="match status" value="1"/>
</dbReference>
<comment type="caution">
    <text evidence="8">The sequence shown here is derived from an EMBL/GenBank/DDBJ whole genome shotgun (WGS) entry which is preliminary data.</text>
</comment>
<sequence>MINRLVVIIILAAGVSLVMGYAYTTFAYFPKLAHDRDLSQSLVGLTIGLNSLPFMIFSIASPFLMKKFGRKKFLVLPLLICALSIMTFACLDFIEDSNTFFWVAMISRLFNGAGMSTYTTACYSYASILYKENTQKGMGIIKASLGIGPIVSLVVSSFIFKWFGFFTTFATISVGLLINTLAIAIFVKEIKDEKSSTNATDIVSKRSFKSLYIFADARIFGTVINVFFAMTLIDSLAPLMADRLDEFGIPEYLKGLTFLLSNIPFTLTSLLLHIFAKEIRTKRIISCIGWILLGIAFLFIGPSKTLGFPNKLFMVFIGFPLFGASYACLIVTSIPIMQGCAADYDTVNEEYKQVTLYFSGLFNLAYGTGTFIGPLISTRIEEPLGFQRFAEIISLSAFICLIIYILLISLPRSLKVKKHIIKANFKESSLNIYKDDEESETQETISTQLLRSPAKA</sequence>
<dbReference type="PANTHER" id="PTHR23506:SF26">
    <property type="entry name" value="MFS-TYPE TRANSPORTER SLC18B1"/>
    <property type="match status" value="1"/>
</dbReference>
<dbReference type="InterPro" id="IPR020846">
    <property type="entry name" value="MFS_dom"/>
</dbReference>
<feature type="transmembrane region" description="Helical" evidence="6">
    <location>
        <begin position="41"/>
        <end position="61"/>
    </location>
</feature>
<gene>
    <name evidence="8" type="ORF">ECRASSUSDP1_LOCUS8925</name>
</gene>
<comment type="subcellular location">
    <subcellularLocation>
        <location evidence="1">Membrane</location>
        <topology evidence="1">Multi-pass membrane protein</topology>
    </subcellularLocation>
</comment>
<evidence type="ECO:0000313" key="8">
    <source>
        <dbReference type="EMBL" id="CAI2367637.1"/>
    </source>
</evidence>
<dbReference type="Pfam" id="PF07690">
    <property type="entry name" value="MFS_1"/>
    <property type="match status" value="1"/>
</dbReference>
<feature type="transmembrane region" description="Helical" evidence="6">
    <location>
        <begin position="253"/>
        <end position="272"/>
    </location>
</feature>
<evidence type="ECO:0000256" key="3">
    <source>
        <dbReference type="ARBA" id="ARBA00022692"/>
    </source>
</evidence>
<feature type="transmembrane region" description="Helical" evidence="6">
    <location>
        <begin position="140"/>
        <end position="160"/>
    </location>
</feature>
<name>A0AAD1UF09_EUPCR</name>
<feature type="transmembrane region" description="Helical" evidence="6">
    <location>
        <begin position="7"/>
        <end position="29"/>
    </location>
</feature>
<dbReference type="PROSITE" id="PS50850">
    <property type="entry name" value="MFS"/>
    <property type="match status" value="1"/>
</dbReference>
<feature type="transmembrane region" description="Helical" evidence="6">
    <location>
        <begin position="211"/>
        <end position="233"/>
    </location>
</feature>
<feature type="domain" description="Major facilitator superfamily (MFS) profile" evidence="7">
    <location>
        <begin position="1"/>
        <end position="191"/>
    </location>
</feature>
<dbReference type="EMBL" id="CAMPGE010008752">
    <property type="protein sequence ID" value="CAI2367637.1"/>
    <property type="molecule type" value="Genomic_DNA"/>
</dbReference>
<feature type="transmembrane region" description="Helical" evidence="6">
    <location>
        <begin position="313"/>
        <end position="334"/>
    </location>
</feature>
<feature type="transmembrane region" description="Helical" evidence="6">
    <location>
        <begin position="73"/>
        <end position="94"/>
    </location>
</feature>
<keyword evidence="3 6" id="KW-0812">Transmembrane</keyword>
<organism evidence="8 9">
    <name type="scientific">Euplotes crassus</name>
    <dbReference type="NCBI Taxonomy" id="5936"/>
    <lineage>
        <taxon>Eukaryota</taxon>
        <taxon>Sar</taxon>
        <taxon>Alveolata</taxon>
        <taxon>Ciliophora</taxon>
        <taxon>Intramacronucleata</taxon>
        <taxon>Spirotrichea</taxon>
        <taxon>Hypotrichia</taxon>
        <taxon>Euplotida</taxon>
        <taxon>Euplotidae</taxon>
        <taxon>Moneuplotes</taxon>
    </lineage>
</organism>
<protein>
    <recommendedName>
        <fullName evidence="7">Major facilitator superfamily (MFS) profile domain-containing protein</fullName>
    </recommendedName>
</protein>
<accession>A0AAD1UF09</accession>
<evidence type="ECO:0000256" key="5">
    <source>
        <dbReference type="ARBA" id="ARBA00023136"/>
    </source>
</evidence>
<evidence type="ECO:0000256" key="4">
    <source>
        <dbReference type="ARBA" id="ARBA00022989"/>
    </source>
</evidence>
<keyword evidence="2" id="KW-0813">Transport</keyword>
<evidence type="ECO:0000256" key="6">
    <source>
        <dbReference type="SAM" id="Phobius"/>
    </source>
</evidence>
<dbReference type="InterPro" id="IPR036259">
    <property type="entry name" value="MFS_trans_sf"/>
</dbReference>
<proteinExistence type="predicted"/>
<dbReference type="PANTHER" id="PTHR23506">
    <property type="entry name" value="GH10249P"/>
    <property type="match status" value="1"/>
</dbReference>
<feature type="transmembrane region" description="Helical" evidence="6">
    <location>
        <begin position="389"/>
        <end position="410"/>
    </location>
</feature>
<reference evidence="8" key="1">
    <citation type="submission" date="2023-07" db="EMBL/GenBank/DDBJ databases">
        <authorList>
            <consortium name="AG Swart"/>
            <person name="Singh M."/>
            <person name="Singh A."/>
            <person name="Seah K."/>
            <person name="Emmerich C."/>
        </authorList>
    </citation>
    <scope>NUCLEOTIDE SEQUENCE</scope>
    <source>
        <strain evidence="8">DP1</strain>
    </source>
</reference>